<dbReference type="InterPro" id="IPR036259">
    <property type="entry name" value="MFS_trans_sf"/>
</dbReference>
<feature type="transmembrane region" description="Helical" evidence="4">
    <location>
        <begin position="76"/>
        <end position="95"/>
    </location>
</feature>
<feature type="transmembrane region" description="Helical" evidence="4">
    <location>
        <begin position="48"/>
        <end position="67"/>
    </location>
</feature>
<evidence type="ECO:0000259" key="5">
    <source>
        <dbReference type="PROSITE" id="PS50850"/>
    </source>
</evidence>
<comment type="caution">
    <text evidence="6">The sequence shown here is derived from an EMBL/GenBank/DDBJ whole genome shotgun (WGS) entry which is preliminary data.</text>
</comment>
<feature type="transmembrane region" description="Helical" evidence="4">
    <location>
        <begin position="12"/>
        <end position="36"/>
    </location>
</feature>
<feature type="transmembrane region" description="Helical" evidence="4">
    <location>
        <begin position="168"/>
        <end position="187"/>
    </location>
</feature>
<dbReference type="OrthoDB" id="9796632at2"/>
<dbReference type="RefSeq" id="WP_124964840.1">
    <property type="nucleotide sequence ID" value="NZ_RRAZ01000012.1"/>
</dbReference>
<evidence type="ECO:0000256" key="2">
    <source>
        <dbReference type="ARBA" id="ARBA00022989"/>
    </source>
</evidence>
<keyword evidence="3 4" id="KW-0472">Membrane</keyword>
<dbReference type="GO" id="GO:0022857">
    <property type="term" value="F:transmembrane transporter activity"/>
    <property type="evidence" value="ECO:0007669"/>
    <property type="project" value="InterPro"/>
</dbReference>
<keyword evidence="2 4" id="KW-1133">Transmembrane helix</keyword>
<feature type="transmembrane region" description="Helical" evidence="4">
    <location>
        <begin position="276"/>
        <end position="297"/>
    </location>
</feature>
<feature type="transmembrane region" description="Helical" evidence="4">
    <location>
        <begin position="101"/>
        <end position="124"/>
    </location>
</feature>
<organism evidence="6 7">
    <name type="scientific">Falsigemmobacter faecalis</name>
    <dbReference type="NCBI Taxonomy" id="2488730"/>
    <lineage>
        <taxon>Bacteria</taxon>
        <taxon>Pseudomonadati</taxon>
        <taxon>Pseudomonadota</taxon>
        <taxon>Alphaproteobacteria</taxon>
        <taxon>Rhodobacterales</taxon>
        <taxon>Paracoccaceae</taxon>
        <taxon>Falsigemmobacter</taxon>
    </lineage>
</organism>
<dbReference type="InterPro" id="IPR011701">
    <property type="entry name" value="MFS"/>
</dbReference>
<gene>
    <name evidence="6" type="ORF">EG244_09850</name>
</gene>
<reference evidence="6 7" key="1">
    <citation type="submission" date="2018-11" db="EMBL/GenBank/DDBJ databases">
        <title>Gemmobacter sp. nov., YIM 102744-1 draft genome.</title>
        <authorList>
            <person name="Li G."/>
            <person name="Jiang Y."/>
        </authorList>
    </citation>
    <scope>NUCLEOTIDE SEQUENCE [LARGE SCALE GENOMIC DNA]</scope>
    <source>
        <strain evidence="6 7">YIM 102744-1</strain>
    </source>
</reference>
<evidence type="ECO:0000256" key="1">
    <source>
        <dbReference type="ARBA" id="ARBA00022692"/>
    </source>
</evidence>
<feature type="domain" description="Major facilitator superfamily (MFS) profile" evidence="5">
    <location>
        <begin position="14"/>
        <end position="394"/>
    </location>
</feature>
<dbReference type="Proteomes" id="UP000282125">
    <property type="component" value="Unassembled WGS sequence"/>
</dbReference>
<keyword evidence="1 4" id="KW-0812">Transmembrane</keyword>
<dbReference type="Gene3D" id="1.20.1250.20">
    <property type="entry name" value="MFS general substrate transporter like domains"/>
    <property type="match status" value="1"/>
</dbReference>
<evidence type="ECO:0000313" key="7">
    <source>
        <dbReference type="Proteomes" id="UP000282125"/>
    </source>
</evidence>
<feature type="transmembrane region" description="Helical" evidence="4">
    <location>
        <begin position="136"/>
        <end position="156"/>
    </location>
</feature>
<proteinExistence type="predicted"/>
<dbReference type="PANTHER" id="PTHR11360">
    <property type="entry name" value="MONOCARBOXYLATE TRANSPORTER"/>
    <property type="match status" value="1"/>
</dbReference>
<protein>
    <submittedName>
        <fullName evidence="6">MFS transporter</fullName>
    </submittedName>
</protein>
<evidence type="ECO:0000256" key="4">
    <source>
        <dbReference type="SAM" id="Phobius"/>
    </source>
</evidence>
<feature type="transmembrane region" description="Helical" evidence="4">
    <location>
        <begin position="370"/>
        <end position="391"/>
    </location>
</feature>
<dbReference type="SUPFAM" id="SSF103473">
    <property type="entry name" value="MFS general substrate transporter"/>
    <property type="match status" value="1"/>
</dbReference>
<keyword evidence="7" id="KW-1185">Reference proteome</keyword>
<feature type="transmembrane region" description="Helical" evidence="4">
    <location>
        <begin position="244"/>
        <end position="264"/>
    </location>
</feature>
<sequence>MSLTIHDSRAAWGRLGVTVLAGTVGNVGMWSVIVALPMMAADFGLERAQSSALFAATMIGFAIGNVLTGRMLDRQGLVPTLLLAGLLTGLGHIVTGFAPNAWVAGGAQVAVGLGTAGCFAPLMADISHWFRRRRGIAVSIAASANYLAGIVWPLLLNLWIPVMGWGQAYALTGVLVLALLPGLIWVLRHPLPAEARAGDAATAGGRSLQIPQKTLLLMLSLAGVACCVAMSMPQVHIVALCMDLGFGPAVGAEMLSLMLAGGVVSRLIGGVISDRIGGLATLLLFGALQMCALFLYLPFDGLISLYVVSLIFGLSQGGIVPAYAVIVREYMPASVAGANVGIVMMATILGMALGGWLSGAIHDWTGSYTAAFLNGIVWNAANIGIVLWLLSRGGRLQFSPRSGKAAASA</sequence>
<dbReference type="InterPro" id="IPR020846">
    <property type="entry name" value="MFS_dom"/>
</dbReference>
<feature type="transmembrane region" description="Helical" evidence="4">
    <location>
        <begin position="338"/>
        <end position="358"/>
    </location>
</feature>
<dbReference type="Pfam" id="PF07690">
    <property type="entry name" value="MFS_1"/>
    <property type="match status" value="1"/>
</dbReference>
<dbReference type="AlphaFoldDB" id="A0A3P3DKU2"/>
<feature type="transmembrane region" description="Helical" evidence="4">
    <location>
        <begin position="215"/>
        <end position="232"/>
    </location>
</feature>
<dbReference type="EMBL" id="RRAZ01000012">
    <property type="protein sequence ID" value="RRH74793.1"/>
    <property type="molecule type" value="Genomic_DNA"/>
</dbReference>
<feature type="transmembrane region" description="Helical" evidence="4">
    <location>
        <begin position="303"/>
        <end position="326"/>
    </location>
</feature>
<accession>A0A3P3DKU2</accession>
<dbReference type="PROSITE" id="PS50850">
    <property type="entry name" value="MFS"/>
    <property type="match status" value="1"/>
</dbReference>
<evidence type="ECO:0000313" key="6">
    <source>
        <dbReference type="EMBL" id="RRH74793.1"/>
    </source>
</evidence>
<evidence type="ECO:0000256" key="3">
    <source>
        <dbReference type="ARBA" id="ARBA00023136"/>
    </source>
</evidence>
<dbReference type="PANTHER" id="PTHR11360:SF290">
    <property type="entry name" value="MONOCARBOXYLATE MFS PERMEASE"/>
    <property type="match status" value="1"/>
</dbReference>
<dbReference type="InterPro" id="IPR050327">
    <property type="entry name" value="Proton-linked_MCT"/>
</dbReference>
<name>A0A3P3DKU2_9RHOB</name>